<keyword evidence="2" id="KW-1133">Transmembrane helix</keyword>
<name>A0A1B3SJW3_9MOLU</name>
<proteinExistence type="predicted"/>
<feature type="transmembrane region" description="Helical" evidence="2">
    <location>
        <begin position="190"/>
        <end position="214"/>
    </location>
</feature>
<dbReference type="STRING" id="216938.SHELI_v1c02530"/>
<gene>
    <name evidence="3" type="ORF">SHELI_v1c02530</name>
</gene>
<keyword evidence="4" id="KW-1185">Reference proteome</keyword>
<reference evidence="3 4" key="1">
    <citation type="submission" date="2016-08" db="EMBL/GenBank/DDBJ databases">
        <title>Complete genome sequence of Spiroplasma helicoides TABS-2 (DSM 22551).</title>
        <authorList>
            <person name="Shen W.-Y."/>
            <person name="Lo W.-S."/>
            <person name="Lai Y.-C."/>
            <person name="Kuo C.-H."/>
        </authorList>
    </citation>
    <scope>NUCLEOTIDE SEQUENCE [LARGE SCALE GENOMIC DNA]</scope>
    <source>
        <strain evidence="3 4">TABS-2</strain>
    </source>
</reference>
<organism evidence="3 4">
    <name type="scientific">Spiroplasma helicoides</name>
    <dbReference type="NCBI Taxonomy" id="216938"/>
    <lineage>
        <taxon>Bacteria</taxon>
        <taxon>Bacillati</taxon>
        <taxon>Mycoplasmatota</taxon>
        <taxon>Mollicutes</taxon>
        <taxon>Entomoplasmatales</taxon>
        <taxon>Spiroplasmataceae</taxon>
        <taxon>Spiroplasma</taxon>
    </lineage>
</organism>
<feature type="transmembrane region" description="Helical" evidence="2">
    <location>
        <begin position="261"/>
        <end position="281"/>
    </location>
</feature>
<evidence type="ECO:0000313" key="3">
    <source>
        <dbReference type="EMBL" id="AOG60208.1"/>
    </source>
</evidence>
<keyword evidence="2" id="KW-0472">Membrane</keyword>
<evidence type="ECO:0008006" key="5">
    <source>
        <dbReference type="Google" id="ProtNLM"/>
    </source>
</evidence>
<dbReference type="OrthoDB" id="396721at2"/>
<sequence>MIKELDDKFKSPEDDSHNHDVPDHKENDQIGDHYHDKHHIDSKGNHDDIKDSDFDIINSIYTSKRNLIFRISLTGVFLALASCGSAFDMLGEKFFRLPINDVNLSIRYFDILIICLSIGSLGPLFSSLLAVVIPWFHLLMDSDHTAMAMLIDSFGYLLVVWVMWFSYYVVFRNSYIHKDPNRKKDLFKRWMPIVFFIPIVVIFYTIFTVLIIYVTDVYGEEDHEEVEHLVTHLKGIFFHEHEEGAEDIWDNFKSHYVSSTAIIFGFEILRFSLCYVFFAIIEPQIKKLNHRYR</sequence>
<dbReference type="EMBL" id="CP017015">
    <property type="protein sequence ID" value="AOG60208.1"/>
    <property type="molecule type" value="Genomic_DNA"/>
</dbReference>
<dbReference type="Proteomes" id="UP000094378">
    <property type="component" value="Chromosome"/>
</dbReference>
<dbReference type="KEGG" id="shj:SHELI_v1c02530"/>
<feature type="transmembrane region" description="Helical" evidence="2">
    <location>
        <begin position="111"/>
        <end position="136"/>
    </location>
</feature>
<feature type="transmembrane region" description="Helical" evidence="2">
    <location>
        <begin position="148"/>
        <end position="170"/>
    </location>
</feature>
<keyword evidence="2" id="KW-0812">Transmembrane</keyword>
<protein>
    <recommendedName>
        <fullName evidence="5">Transmembrane protein</fullName>
    </recommendedName>
</protein>
<feature type="region of interest" description="Disordered" evidence="1">
    <location>
        <begin position="1"/>
        <end position="44"/>
    </location>
</feature>
<accession>A0A1B3SJW3</accession>
<feature type="transmembrane region" description="Helical" evidence="2">
    <location>
        <begin position="67"/>
        <end position="90"/>
    </location>
</feature>
<evidence type="ECO:0000313" key="4">
    <source>
        <dbReference type="Proteomes" id="UP000094378"/>
    </source>
</evidence>
<evidence type="ECO:0000256" key="2">
    <source>
        <dbReference type="SAM" id="Phobius"/>
    </source>
</evidence>
<evidence type="ECO:0000256" key="1">
    <source>
        <dbReference type="SAM" id="MobiDB-lite"/>
    </source>
</evidence>
<dbReference type="RefSeq" id="WP_069115991.1">
    <property type="nucleotide sequence ID" value="NZ_CP017015.1"/>
</dbReference>
<dbReference type="AlphaFoldDB" id="A0A1B3SJW3"/>
<dbReference type="Gene3D" id="1.10.1760.20">
    <property type="match status" value="1"/>
</dbReference>